<dbReference type="PANTHER" id="PTHR30213:SF1">
    <property type="entry name" value="INNER MEMBRANE PROTEIN YHJD"/>
    <property type="match status" value="1"/>
</dbReference>
<keyword evidence="8" id="KW-1185">Reference proteome</keyword>
<sequence>MQLPSAWLIVLRAALVGWWDDRAMSLAAAISFFTVFSLAPMLLVAIAVAGLVFGQEAAQGAIVAEFGGMLGKPTAEMIEALIASAANVESGIRGTVIGTVTFLVLVTGAVLELQDDLNLVWKVPPPKHYGLLAFVRSRVLSFAILLGLGFLLLVSLIVDSALSALGAWLETRFSGAALILGAANAVVSFGIATLLFGMIYKLLPNVELTWRDVAVGALVTGTLFTAGKILIGWYLGASGVATSYGAAASLITILLWIYYSSLILLFGAEFTKAFAERHGSRRSAQP</sequence>
<evidence type="ECO:0000313" key="7">
    <source>
        <dbReference type="EMBL" id="KAA2236495.1"/>
    </source>
</evidence>
<feature type="transmembrane region" description="Helical" evidence="6">
    <location>
        <begin position="215"/>
        <end position="235"/>
    </location>
</feature>
<comment type="caution">
    <text evidence="7">The sequence shown here is derived from an EMBL/GenBank/DDBJ whole genome shotgun (WGS) entry which is preliminary data.</text>
</comment>
<accession>A0A5B2VCM4</accession>
<dbReference type="InterPro" id="IPR017039">
    <property type="entry name" value="Virul_fac_BrkB"/>
</dbReference>
<gene>
    <name evidence="7" type="ORF">F0L46_15050</name>
</gene>
<feature type="transmembrane region" description="Helical" evidence="6">
    <location>
        <begin position="139"/>
        <end position="158"/>
    </location>
</feature>
<evidence type="ECO:0000256" key="4">
    <source>
        <dbReference type="ARBA" id="ARBA00022989"/>
    </source>
</evidence>
<dbReference type="OrthoDB" id="9797028at2"/>
<reference evidence="7 8" key="2">
    <citation type="submission" date="2019-09" db="EMBL/GenBank/DDBJ databases">
        <authorList>
            <person name="Jin C."/>
        </authorList>
    </citation>
    <scope>NUCLEOTIDE SEQUENCE [LARGE SCALE GENOMIC DNA]</scope>
    <source>
        <strain evidence="7 8">BN140002</strain>
    </source>
</reference>
<keyword evidence="3 6" id="KW-0812">Transmembrane</keyword>
<evidence type="ECO:0000256" key="6">
    <source>
        <dbReference type="SAM" id="Phobius"/>
    </source>
</evidence>
<dbReference type="NCBIfam" id="TIGR00765">
    <property type="entry name" value="yihY_not_rbn"/>
    <property type="match status" value="1"/>
</dbReference>
<keyword evidence="2" id="KW-1003">Cell membrane</keyword>
<evidence type="ECO:0000256" key="5">
    <source>
        <dbReference type="ARBA" id="ARBA00023136"/>
    </source>
</evidence>
<protein>
    <submittedName>
        <fullName evidence="7">YihY/virulence factor BrkB family protein</fullName>
    </submittedName>
</protein>
<evidence type="ECO:0000313" key="8">
    <source>
        <dbReference type="Proteomes" id="UP000323142"/>
    </source>
</evidence>
<reference evidence="7 8" key="1">
    <citation type="submission" date="2019-09" db="EMBL/GenBank/DDBJ databases">
        <title>Salinarimonas rosea gen. nov., sp. nov., a new member of the a-2 subgroup of the Proteobacteria.</title>
        <authorList>
            <person name="Liu J."/>
        </authorList>
    </citation>
    <scope>NUCLEOTIDE SEQUENCE [LARGE SCALE GENOMIC DNA]</scope>
    <source>
        <strain evidence="7 8">BN140002</strain>
    </source>
</reference>
<keyword evidence="4 6" id="KW-1133">Transmembrane helix</keyword>
<feature type="transmembrane region" description="Helical" evidence="6">
    <location>
        <begin position="26"/>
        <end position="53"/>
    </location>
</feature>
<comment type="subcellular location">
    <subcellularLocation>
        <location evidence="1">Cell membrane</location>
        <topology evidence="1">Multi-pass membrane protein</topology>
    </subcellularLocation>
</comment>
<dbReference type="PIRSF" id="PIRSF035875">
    <property type="entry name" value="RNase_BN"/>
    <property type="match status" value="1"/>
</dbReference>
<dbReference type="GO" id="GO:0005886">
    <property type="term" value="C:plasma membrane"/>
    <property type="evidence" value="ECO:0007669"/>
    <property type="project" value="UniProtKB-SubCell"/>
</dbReference>
<proteinExistence type="predicted"/>
<organism evidence="7 8">
    <name type="scientific">Salinarimonas soli</name>
    <dbReference type="NCBI Taxonomy" id="1638099"/>
    <lineage>
        <taxon>Bacteria</taxon>
        <taxon>Pseudomonadati</taxon>
        <taxon>Pseudomonadota</taxon>
        <taxon>Alphaproteobacteria</taxon>
        <taxon>Hyphomicrobiales</taxon>
        <taxon>Salinarimonadaceae</taxon>
        <taxon>Salinarimonas</taxon>
    </lineage>
</organism>
<dbReference type="EMBL" id="VUOA01000027">
    <property type="protein sequence ID" value="KAA2236495.1"/>
    <property type="molecule type" value="Genomic_DNA"/>
</dbReference>
<evidence type="ECO:0000256" key="3">
    <source>
        <dbReference type="ARBA" id="ARBA00022692"/>
    </source>
</evidence>
<dbReference type="Pfam" id="PF03631">
    <property type="entry name" value="Virul_fac_BrkB"/>
    <property type="match status" value="1"/>
</dbReference>
<dbReference type="AlphaFoldDB" id="A0A5B2VCM4"/>
<dbReference type="PANTHER" id="PTHR30213">
    <property type="entry name" value="INNER MEMBRANE PROTEIN YHJD"/>
    <property type="match status" value="1"/>
</dbReference>
<evidence type="ECO:0000256" key="2">
    <source>
        <dbReference type="ARBA" id="ARBA00022475"/>
    </source>
</evidence>
<evidence type="ECO:0000256" key="1">
    <source>
        <dbReference type="ARBA" id="ARBA00004651"/>
    </source>
</evidence>
<dbReference type="Proteomes" id="UP000323142">
    <property type="component" value="Unassembled WGS sequence"/>
</dbReference>
<feature type="transmembrane region" description="Helical" evidence="6">
    <location>
        <begin position="178"/>
        <end position="203"/>
    </location>
</feature>
<feature type="transmembrane region" description="Helical" evidence="6">
    <location>
        <begin position="247"/>
        <end position="268"/>
    </location>
</feature>
<name>A0A5B2VCM4_9HYPH</name>
<keyword evidence="5 6" id="KW-0472">Membrane</keyword>